<dbReference type="InterPro" id="IPR017871">
    <property type="entry name" value="ABC_transporter-like_CS"/>
</dbReference>
<feature type="domain" description="ABC transporter" evidence="7">
    <location>
        <begin position="2"/>
        <end position="242"/>
    </location>
</feature>
<keyword evidence="4" id="KW-0547">Nucleotide-binding</keyword>
<evidence type="ECO:0000256" key="6">
    <source>
        <dbReference type="ARBA" id="ARBA00023136"/>
    </source>
</evidence>
<evidence type="ECO:0000313" key="8">
    <source>
        <dbReference type="EMBL" id="MFC6171241.1"/>
    </source>
</evidence>
<keyword evidence="9" id="KW-1185">Reference proteome</keyword>
<comment type="subcellular location">
    <subcellularLocation>
        <location evidence="1">Cell membrane</location>
        <topology evidence="1">Peripheral membrane protein</topology>
    </subcellularLocation>
</comment>
<dbReference type="InterPro" id="IPR003593">
    <property type="entry name" value="AAA+_ATPase"/>
</dbReference>
<organism evidence="8 9">
    <name type="scientific">Loigolactobacillus jiayinensis</name>
    <dbReference type="NCBI Taxonomy" id="2486016"/>
    <lineage>
        <taxon>Bacteria</taxon>
        <taxon>Bacillati</taxon>
        <taxon>Bacillota</taxon>
        <taxon>Bacilli</taxon>
        <taxon>Lactobacillales</taxon>
        <taxon>Lactobacillaceae</taxon>
        <taxon>Loigolactobacillus</taxon>
    </lineage>
</organism>
<dbReference type="PANTHER" id="PTHR43166">
    <property type="entry name" value="AMINO ACID IMPORT ATP-BINDING PROTEIN"/>
    <property type="match status" value="1"/>
</dbReference>
<evidence type="ECO:0000313" key="9">
    <source>
        <dbReference type="Proteomes" id="UP001596289"/>
    </source>
</evidence>
<dbReference type="InterPro" id="IPR030679">
    <property type="entry name" value="ABC_ATPase_HisP-typ"/>
</dbReference>
<reference evidence="9" key="1">
    <citation type="journal article" date="2019" name="Int. J. Syst. Evol. Microbiol.">
        <title>The Global Catalogue of Microorganisms (GCM) 10K type strain sequencing project: providing services to taxonomists for standard genome sequencing and annotation.</title>
        <authorList>
            <consortium name="The Broad Institute Genomics Platform"/>
            <consortium name="The Broad Institute Genome Sequencing Center for Infectious Disease"/>
            <person name="Wu L."/>
            <person name="Ma J."/>
        </authorList>
    </citation>
    <scope>NUCLEOTIDE SEQUENCE [LARGE SCALE GENOMIC DNA]</scope>
    <source>
        <strain evidence="9">CCM 8904</strain>
    </source>
</reference>
<accession>A0ABW1RF52</accession>
<dbReference type="RefSeq" id="WP_125553695.1">
    <property type="nucleotide sequence ID" value="NZ_JBHSSL010000101.1"/>
</dbReference>
<dbReference type="PIRSF" id="PIRSF039085">
    <property type="entry name" value="ABC_ATPase_HisP"/>
    <property type="match status" value="1"/>
</dbReference>
<evidence type="ECO:0000256" key="4">
    <source>
        <dbReference type="ARBA" id="ARBA00022741"/>
    </source>
</evidence>
<keyword evidence="3" id="KW-1003">Cell membrane</keyword>
<dbReference type="InterPro" id="IPR003439">
    <property type="entry name" value="ABC_transporter-like_ATP-bd"/>
</dbReference>
<keyword evidence="6" id="KW-0472">Membrane</keyword>
<dbReference type="Gene3D" id="3.40.50.300">
    <property type="entry name" value="P-loop containing nucleotide triphosphate hydrolases"/>
    <property type="match status" value="1"/>
</dbReference>
<evidence type="ECO:0000256" key="2">
    <source>
        <dbReference type="ARBA" id="ARBA00022448"/>
    </source>
</evidence>
<keyword evidence="5 8" id="KW-0067">ATP-binding</keyword>
<dbReference type="SUPFAM" id="SSF52540">
    <property type="entry name" value="P-loop containing nucleoside triphosphate hydrolases"/>
    <property type="match status" value="1"/>
</dbReference>
<dbReference type="EMBL" id="JBHSSL010000101">
    <property type="protein sequence ID" value="MFC6171241.1"/>
    <property type="molecule type" value="Genomic_DNA"/>
</dbReference>
<proteinExistence type="predicted"/>
<dbReference type="InterPro" id="IPR027417">
    <property type="entry name" value="P-loop_NTPase"/>
</dbReference>
<dbReference type="Proteomes" id="UP001596289">
    <property type="component" value="Unassembled WGS sequence"/>
</dbReference>
<name>A0ABW1RF52_9LACO</name>
<dbReference type="SMART" id="SM00382">
    <property type="entry name" value="AAA"/>
    <property type="match status" value="1"/>
</dbReference>
<dbReference type="InterPro" id="IPR050086">
    <property type="entry name" value="MetN_ABC_transporter-like"/>
</dbReference>
<evidence type="ECO:0000256" key="5">
    <source>
        <dbReference type="ARBA" id="ARBA00022840"/>
    </source>
</evidence>
<dbReference type="Pfam" id="PF00005">
    <property type="entry name" value="ABC_tran"/>
    <property type="match status" value="1"/>
</dbReference>
<dbReference type="GO" id="GO:0005524">
    <property type="term" value="F:ATP binding"/>
    <property type="evidence" value="ECO:0007669"/>
    <property type="project" value="UniProtKB-KW"/>
</dbReference>
<comment type="caution">
    <text evidence="8">The sequence shown here is derived from an EMBL/GenBank/DDBJ whole genome shotgun (WGS) entry which is preliminary data.</text>
</comment>
<gene>
    <name evidence="8" type="ORF">ACFQGP_11835</name>
</gene>
<evidence type="ECO:0000256" key="3">
    <source>
        <dbReference type="ARBA" id="ARBA00022475"/>
    </source>
</evidence>
<protein>
    <submittedName>
        <fullName evidence="8">Amino acid ABC transporter ATP-binding protein</fullName>
    </submittedName>
</protein>
<sequence>MIKIKGLSKSFHNNTIFSDLNLEIAAGEIVAIIGPSGAGKSTLLRCLNLLETPDQGSIEFNQVAYQAGAKISQTQLTKFRQQTTMVFQQFNLFRQKTVLENVLEGLLVVKKLSRSEAEKIALEKLTLVGLVDHADYYPGQLSGGQKQRVGIARALAMNSSTLLLDEPTSALDSELVGEVLATLRQVVLQNPNQTVVLISHELAFVQQVATRVLFFDQGGILEEGTPEQIFKNPKNERTQQFLSRFNQQVFS</sequence>
<evidence type="ECO:0000259" key="7">
    <source>
        <dbReference type="PROSITE" id="PS50893"/>
    </source>
</evidence>
<evidence type="ECO:0000256" key="1">
    <source>
        <dbReference type="ARBA" id="ARBA00004202"/>
    </source>
</evidence>
<keyword evidence="2" id="KW-0813">Transport</keyword>
<dbReference type="PROSITE" id="PS50893">
    <property type="entry name" value="ABC_TRANSPORTER_2"/>
    <property type="match status" value="1"/>
</dbReference>
<dbReference type="PROSITE" id="PS00211">
    <property type="entry name" value="ABC_TRANSPORTER_1"/>
    <property type="match status" value="1"/>
</dbReference>
<dbReference type="PANTHER" id="PTHR43166:SF35">
    <property type="entry name" value="L-CYSTINE IMPORT ATP-BINDING PROTEIN TCYN"/>
    <property type="match status" value="1"/>
</dbReference>